<protein>
    <recommendedName>
        <fullName evidence="4">MEIOB-like N-terminal domain-containing protein</fullName>
    </recommendedName>
</protein>
<evidence type="ECO:0000256" key="2">
    <source>
        <dbReference type="ARBA" id="ARBA00023254"/>
    </source>
</evidence>
<reference evidence="5 6" key="1">
    <citation type="submission" date="2022-12" db="EMBL/GenBank/DDBJ databases">
        <title>Chromosome-level genome assembly of true bugs.</title>
        <authorList>
            <person name="Ma L."/>
            <person name="Li H."/>
        </authorList>
    </citation>
    <scope>NUCLEOTIDE SEQUENCE [LARGE SCALE GENOMIC DNA]</scope>
    <source>
        <strain evidence="5">Lab_2022b</strain>
    </source>
</reference>
<dbReference type="AlphaFoldDB" id="A0AAW1D1K8"/>
<name>A0AAW1D1K8_9HEMI</name>
<dbReference type="InterPro" id="IPR052469">
    <property type="entry name" value="MEIOB"/>
</dbReference>
<dbReference type="SUPFAM" id="SSF50249">
    <property type="entry name" value="Nucleic acid-binding proteins"/>
    <property type="match status" value="3"/>
</dbReference>
<dbReference type="InterPro" id="IPR012340">
    <property type="entry name" value="NA-bd_OB-fold"/>
</dbReference>
<dbReference type="GO" id="GO:0008310">
    <property type="term" value="F:single-stranded DNA 3'-5' DNA exonuclease activity"/>
    <property type="evidence" value="ECO:0007669"/>
    <property type="project" value="TreeGrafter"/>
</dbReference>
<dbReference type="InterPro" id="IPR056880">
    <property type="entry name" value="OB_MEIOB_N"/>
</dbReference>
<evidence type="ECO:0000313" key="6">
    <source>
        <dbReference type="Proteomes" id="UP001461498"/>
    </source>
</evidence>
<evidence type="ECO:0000256" key="1">
    <source>
        <dbReference type="ARBA" id="ARBA00023125"/>
    </source>
</evidence>
<dbReference type="PANTHER" id="PTHR21166">
    <property type="entry name" value="CELL DIVISION CONTROL PROTEIN 24 OB DOMAIN-CONTAINING PROTEIN-RELATED"/>
    <property type="match status" value="1"/>
</dbReference>
<dbReference type="PANTHER" id="PTHR21166:SF2">
    <property type="entry name" value="CELL DIVISION CONTROL PROTEIN 24 OB DOMAIN-CONTAINING PROTEIN-RELATED"/>
    <property type="match status" value="1"/>
</dbReference>
<comment type="caution">
    <text evidence="5">The sequence shown here is derived from an EMBL/GenBank/DDBJ whole genome shotgun (WGS) entry which is preliminary data.</text>
</comment>
<keyword evidence="2" id="KW-0469">Meiosis</keyword>
<dbReference type="Proteomes" id="UP001461498">
    <property type="component" value="Unassembled WGS sequence"/>
</dbReference>
<dbReference type="Pfam" id="PF24903">
    <property type="entry name" value="OB_MEIOB_N"/>
    <property type="match status" value="1"/>
</dbReference>
<dbReference type="GO" id="GO:0000712">
    <property type="term" value="P:resolution of meiotic recombination intermediates"/>
    <property type="evidence" value="ECO:0007669"/>
    <property type="project" value="TreeGrafter"/>
</dbReference>
<proteinExistence type="inferred from homology"/>
<feature type="domain" description="MEIOB-like N-terminal" evidence="4">
    <location>
        <begin position="5"/>
        <end position="139"/>
    </location>
</feature>
<gene>
    <name evidence="5" type="ORF">O3M35_011477</name>
</gene>
<evidence type="ECO:0000259" key="4">
    <source>
        <dbReference type="Pfam" id="PF24903"/>
    </source>
</evidence>
<dbReference type="GO" id="GO:0003697">
    <property type="term" value="F:single-stranded DNA binding"/>
    <property type="evidence" value="ECO:0007669"/>
    <property type="project" value="TreeGrafter"/>
</dbReference>
<evidence type="ECO:0000256" key="3">
    <source>
        <dbReference type="ARBA" id="ARBA00038329"/>
    </source>
</evidence>
<accession>A0AAW1D1K8</accession>
<keyword evidence="6" id="KW-1185">Reference proteome</keyword>
<evidence type="ECO:0000313" key="5">
    <source>
        <dbReference type="EMBL" id="KAK9502767.1"/>
    </source>
</evidence>
<comment type="similarity">
    <text evidence="3">Belongs to the MEIOB family.</text>
</comment>
<organism evidence="5 6">
    <name type="scientific">Rhynocoris fuscipes</name>
    <dbReference type="NCBI Taxonomy" id="488301"/>
    <lineage>
        <taxon>Eukaryota</taxon>
        <taxon>Metazoa</taxon>
        <taxon>Ecdysozoa</taxon>
        <taxon>Arthropoda</taxon>
        <taxon>Hexapoda</taxon>
        <taxon>Insecta</taxon>
        <taxon>Pterygota</taxon>
        <taxon>Neoptera</taxon>
        <taxon>Paraneoptera</taxon>
        <taxon>Hemiptera</taxon>
        <taxon>Heteroptera</taxon>
        <taxon>Panheteroptera</taxon>
        <taxon>Cimicomorpha</taxon>
        <taxon>Reduviidae</taxon>
        <taxon>Harpactorinae</taxon>
        <taxon>Harpactorini</taxon>
        <taxon>Rhynocoris</taxon>
    </lineage>
</organism>
<dbReference type="EMBL" id="JAPXFL010000008">
    <property type="protein sequence ID" value="KAK9502767.1"/>
    <property type="molecule type" value="Genomic_DNA"/>
</dbReference>
<keyword evidence="1" id="KW-0238">DNA-binding</keyword>
<sequence>MSASGIRKITISNLSPNSQDFLIVGVIIAKRAPKSFYSRRDGNARGVWGFTLRDSPADYINVTAWGSPDYIEFLSSTYKVGDVVDITNTRVITRNNDDQFQPTVTSCMELVFNEDISQICLHDEDDWDGFTSLLHLPTKPPSNYLNLSDIKVHGKLLSGQHTNILVAVQRVGEVREISKEGKELKVLEVIVMDKTSAGFSVQIWDEDMIQRAIQWKPRYTVLFMSDIRVSWNTFKRCMCGTIGIKSIITENPSTREAKSLANYASSAPLQSQDIIDNMAANMPNPETIVNVMSCFSVIKQAFSGESSECFTALVYAVVHEFDLDGLQNVVNSKCNTCNETVPFTTCENSSCIMKGAKTLFNYNIRISLMDHTAKLINCRLPDNVATSVLGMQAESFVQLSESQRISLKWKYLLKKTASRLVILPATKEGSPCFSVVDLTLVTFQEYASKVLIY</sequence>
<dbReference type="Gene3D" id="2.40.50.140">
    <property type="entry name" value="Nucleic acid-binding proteins"/>
    <property type="match status" value="3"/>
</dbReference>